<dbReference type="AlphaFoldDB" id="A0A835QDH6"/>
<name>A0A835QDH6_VANPL</name>
<evidence type="ECO:0000256" key="1">
    <source>
        <dbReference type="ARBA" id="ARBA00022737"/>
    </source>
</evidence>
<dbReference type="NCBIfam" id="TIGR00756">
    <property type="entry name" value="PPR"/>
    <property type="match status" value="3"/>
</dbReference>
<dbReference type="GO" id="GO:0009451">
    <property type="term" value="P:RNA modification"/>
    <property type="evidence" value="ECO:0007669"/>
    <property type="project" value="InterPro"/>
</dbReference>
<dbReference type="GO" id="GO:0003723">
    <property type="term" value="F:RNA binding"/>
    <property type="evidence" value="ECO:0007669"/>
    <property type="project" value="InterPro"/>
</dbReference>
<sequence length="465" mass="51517">MLLHPEEVCLIQAQIVKTLKPNFLNSLLRTLTISKAPQKVLPIYNQMLSSPSHHDHFTFIFSLKACAFLPSVFYAKGREVHARALKSGHDSDLFVQNSLLDFYSASCDAAAFRQVFSEISSPDVVSWTSLVSALTKNGFSVEALLAFASMNVEPNEVTLDVWLARRNIILDNAVLNMYVVCGAFTNAERLFDVMPHRDVVSGTTFISGYSQHGKYKEAIGIFLELIRARKHMPNKVSVVCVLGACASAGILRIGKWLHSYTLRAGLDEDGIVGNAFIDMYSKCGAIGAALKIFYGLPCRDLVSWCTMIWGMASNGRPKNAIQLFSLMLCHGIQPDSVAFLGVLSACCHAGHVKEALMFFKAMYDVYGVLPEKEHYTCIIDMYGRAGCLREAKEFFHGMPMKPDKCVWGALLSACKLNGSNEAVHVRMQKMFLQERVALGGGTYAMLSNMFAKDERWDEANKVGNN</sequence>
<dbReference type="PANTHER" id="PTHR47926">
    <property type="entry name" value="PENTATRICOPEPTIDE REPEAT-CONTAINING PROTEIN"/>
    <property type="match status" value="1"/>
</dbReference>
<dbReference type="PROSITE" id="PS51375">
    <property type="entry name" value="PPR"/>
    <property type="match status" value="2"/>
</dbReference>
<feature type="repeat" description="PPR" evidence="2">
    <location>
        <begin position="300"/>
        <end position="334"/>
    </location>
</feature>
<evidence type="ECO:0000313" key="4">
    <source>
        <dbReference type="Proteomes" id="UP000639772"/>
    </source>
</evidence>
<dbReference type="Pfam" id="PF13041">
    <property type="entry name" value="PPR_2"/>
    <property type="match status" value="1"/>
</dbReference>
<dbReference type="OrthoDB" id="1372509at2759"/>
<protein>
    <recommendedName>
        <fullName evidence="5">Pentatricopeptide repeat-containing protein</fullName>
    </recommendedName>
</protein>
<evidence type="ECO:0000313" key="3">
    <source>
        <dbReference type="EMBL" id="KAG0465792.1"/>
    </source>
</evidence>
<evidence type="ECO:0008006" key="5">
    <source>
        <dbReference type="Google" id="ProtNLM"/>
    </source>
</evidence>
<dbReference type="PANTHER" id="PTHR47926:SF415">
    <property type="entry name" value="PENTATRICOPEPTIDE REPEAT-CONTAINING PROTEIN"/>
    <property type="match status" value="1"/>
</dbReference>
<dbReference type="Gene3D" id="1.25.40.10">
    <property type="entry name" value="Tetratricopeptide repeat domain"/>
    <property type="match status" value="3"/>
</dbReference>
<accession>A0A835QDH6</accession>
<dbReference type="InterPro" id="IPR011990">
    <property type="entry name" value="TPR-like_helical_dom_sf"/>
</dbReference>
<dbReference type="Proteomes" id="UP000639772">
    <property type="component" value="Chromosome 10"/>
</dbReference>
<feature type="repeat" description="PPR" evidence="2">
    <location>
        <begin position="198"/>
        <end position="233"/>
    </location>
</feature>
<comment type="caution">
    <text evidence="3">The sequence shown here is derived from an EMBL/GenBank/DDBJ whole genome shotgun (WGS) entry which is preliminary data.</text>
</comment>
<proteinExistence type="predicted"/>
<dbReference type="InterPro" id="IPR002885">
    <property type="entry name" value="PPR_rpt"/>
</dbReference>
<gene>
    <name evidence="3" type="ORF">HPP92_019956</name>
</gene>
<dbReference type="InterPro" id="IPR046960">
    <property type="entry name" value="PPR_At4g14850-like_plant"/>
</dbReference>
<dbReference type="EMBL" id="JADCNM010000010">
    <property type="protein sequence ID" value="KAG0465792.1"/>
    <property type="molecule type" value="Genomic_DNA"/>
</dbReference>
<dbReference type="Pfam" id="PF01535">
    <property type="entry name" value="PPR"/>
    <property type="match status" value="3"/>
</dbReference>
<reference evidence="3 4" key="1">
    <citation type="journal article" date="2020" name="Nat. Food">
        <title>A phased Vanilla planifolia genome enables genetic improvement of flavour and production.</title>
        <authorList>
            <person name="Hasing T."/>
            <person name="Tang H."/>
            <person name="Brym M."/>
            <person name="Khazi F."/>
            <person name="Huang T."/>
            <person name="Chambers A.H."/>
        </authorList>
    </citation>
    <scope>NUCLEOTIDE SEQUENCE [LARGE SCALE GENOMIC DNA]</scope>
    <source>
        <tissue evidence="3">Leaf</tissue>
    </source>
</reference>
<keyword evidence="1" id="KW-0677">Repeat</keyword>
<evidence type="ECO:0000256" key="2">
    <source>
        <dbReference type="PROSITE-ProRule" id="PRU00708"/>
    </source>
</evidence>
<organism evidence="3 4">
    <name type="scientific">Vanilla planifolia</name>
    <name type="common">Vanilla</name>
    <dbReference type="NCBI Taxonomy" id="51239"/>
    <lineage>
        <taxon>Eukaryota</taxon>
        <taxon>Viridiplantae</taxon>
        <taxon>Streptophyta</taxon>
        <taxon>Embryophyta</taxon>
        <taxon>Tracheophyta</taxon>
        <taxon>Spermatophyta</taxon>
        <taxon>Magnoliopsida</taxon>
        <taxon>Liliopsida</taxon>
        <taxon>Asparagales</taxon>
        <taxon>Orchidaceae</taxon>
        <taxon>Vanilloideae</taxon>
        <taxon>Vanilleae</taxon>
        <taxon>Vanilla</taxon>
    </lineage>
</organism>
<dbReference type="FunFam" id="1.25.40.10:FF:000090">
    <property type="entry name" value="Pentatricopeptide repeat-containing protein, chloroplastic"/>
    <property type="match status" value="1"/>
</dbReference>